<evidence type="ECO:0000313" key="3">
    <source>
        <dbReference type="EMBL" id="CAG9539499.1"/>
    </source>
</evidence>
<proteinExistence type="predicted"/>
<keyword evidence="1" id="KW-0472">Membrane</keyword>
<feature type="transmembrane region" description="Helical" evidence="1">
    <location>
        <begin position="127"/>
        <end position="153"/>
    </location>
</feature>
<sequence>MSYQRQLFLQWWFFFLIINILGDRYDFHYPSSSLSSSSSSSSSSSLSSSYLRRYTNRDGLTSQPSGMHRIMKIYHYDNLTDCKNACEIPCDTTYVIRNDIDERRQFICMQRKAPVVSAFINISTNGIFPIILTATLIFQISCGLLIITCCCCIRYGCACCRKMCSSRNSSNDPLVNGEFRETLDSKDIGYLKKEVDRKIITV</sequence>
<dbReference type="OrthoDB" id="5842248at2759"/>
<feature type="chain" id="PRO_5035305948" evidence="2">
    <location>
        <begin position="23"/>
        <end position="202"/>
    </location>
</feature>
<accession>A0A8J2MF10</accession>
<evidence type="ECO:0000313" key="4">
    <source>
        <dbReference type="Proteomes" id="UP000746747"/>
    </source>
</evidence>
<protein>
    <submittedName>
        <fullName evidence="3">Uncharacterized protein</fullName>
    </submittedName>
</protein>
<keyword evidence="1" id="KW-0812">Transmembrane</keyword>
<feature type="signal peptide" evidence="2">
    <location>
        <begin position="1"/>
        <end position="22"/>
    </location>
</feature>
<keyword evidence="2" id="KW-0732">Signal</keyword>
<gene>
    <name evidence="3" type="ORF">CJOHNSTONI_LOCUS9093</name>
</gene>
<dbReference type="EMBL" id="CAKAEH010001798">
    <property type="protein sequence ID" value="CAG9539499.1"/>
    <property type="molecule type" value="Genomic_DNA"/>
</dbReference>
<comment type="caution">
    <text evidence="3">The sequence shown here is derived from an EMBL/GenBank/DDBJ whole genome shotgun (WGS) entry which is preliminary data.</text>
</comment>
<organism evidence="3 4">
    <name type="scientific">Cercopithifilaria johnstoni</name>
    <dbReference type="NCBI Taxonomy" id="2874296"/>
    <lineage>
        <taxon>Eukaryota</taxon>
        <taxon>Metazoa</taxon>
        <taxon>Ecdysozoa</taxon>
        <taxon>Nematoda</taxon>
        <taxon>Chromadorea</taxon>
        <taxon>Rhabditida</taxon>
        <taxon>Spirurina</taxon>
        <taxon>Spiruromorpha</taxon>
        <taxon>Filarioidea</taxon>
        <taxon>Onchocercidae</taxon>
        <taxon>Cercopithifilaria</taxon>
    </lineage>
</organism>
<name>A0A8J2MF10_9BILA</name>
<keyword evidence="1" id="KW-1133">Transmembrane helix</keyword>
<keyword evidence="4" id="KW-1185">Reference proteome</keyword>
<reference evidence="3" key="1">
    <citation type="submission" date="2021-09" db="EMBL/GenBank/DDBJ databases">
        <authorList>
            <consortium name="Pathogen Informatics"/>
        </authorList>
    </citation>
    <scope>NUCLEOTIDE SEQUENCE</scope>
</reference>
<dbReference type="Proteomes" id="UP000746747">
    <property type="component" value="Unassembled WGS sequence"/>
</dbReference>
<evidence type="ECO:0000256" key="2">
    <source>
        <dbReference type="SAM" id="SignalP"/>
    </source>
</evidence>
<evidence type="ECO:0000256" key="1">
    <source>
        <dbReference type="SAM" id="Phobius"/>
    </source>
</evidence>
<dbReference type="AlphaFoldDB" id="A0A8J2MF10"/>